<sequence>MLRMRYMPCDFHPLLLILGAADELQRFSELLLRFAESGQSVELTSEGVFSEDTQVVLHELGTARNERQGLWVAEFGVRPVLEWCLTRETAKNFASEVLKTANGQSLAGSSTLECEVLNEIRVKVSFGEFEEQFLLGDIW</sequence>
<dbReference type="Proteomes" id="UP001596353">
    <property type="component" value="Unassembled WGS sequence"/>
</dbReference>
<keyword evidence="2" id="KW-1185">Reference proteome</keyword>
<comment type="caution">
    <text evidence="1">The sequence shown here is derived from an EMBL/GenBank/DDBJ whole genome shotgun (WGS) entry which is preliminary data.</text>
</comment>
<accession>A0ABW2BCY7</accession>
<protein>
    <submittedName>
        <fullName evidence="1">Uncharacterized protein</fullName>
    </submittedName>
</protein>
<evidence type="ECO:0000313" key="2">
    <source>
        <dbReference type="Proteomes" id="UP001596353"/>
    </source>
</evidence>
<gene>
    <name evidence="1" type="ORF">ACFQFQ_31550</name>
</gene>
<name>A0ABW2BCY7_9RHOB</name>
<reference evidence="2" key="1">
    <citation type="journal article" date="2019" name="Int. J. Syst. Evol. Microbiol.">
        <title>The Global Catalogue of Microorganisms (GCM) 10K type strain sequencing project: providing services to taxonomists for standard genome sequencing and annotation.</title>
        <authorList>
            <consortium name="The Broad Institute Genomics Platform"/>
            <consortium name="The Broad Institute Genome Sequencing Center for Infectious Disease"/>
            <person name="Wu L."/>
            <person name="Ma J."/>
        </authorList>
    </citation>
    <scope>NUCLEOTIDE SEQUENCE [LARGE SCALE GENOMIC DNA]</scope>
    <source>
        <strain evidence="2">CCUG 66188</strain>
    </source>
</reference>
<proteinExistence type="predicted"/>
<organism evidence="1 2">
    <name type="scientific">Sulfitobacter porphyrae</name>
    <dbReference type="NCBI Taxonomy" id="1246864"/>
    <lineage>
        <taxon>Bacteria</taxon>
        <taxon>Pseudomonadati</taxon>
        <taxon>Pseudomonadota</taxon>
        <taxon>Alphaproteobacteria</taxon>
        <taxon>Rhodobacterales</taxon>
        <taxon>Roseobacteraceae</taxon>
        <taxon>Sulfitobacter</taxon>
    </lineage>
</organism>
<dbReference type="EMBL" id="JBHSWG010000008">
    <property type="protein sequence ID" value="MFC6763111.1"/>
    <property type="molecule type" value="Genomic_DNA"/>
</dbReference>
<evidence type="ECO:0000313" key="1">
    <source>
        <dbReference type="EMBL" id="MFC6763111.1"/>
    </source>
</evidence>